<dbReference type="PANTHER" id="PTHR34069:SF2">
    <property type="entry name" value="BETA-KETOACYL-[ACYL-CARRIER-PROTEIN] SYNTHASE III"/>
    <property type="match status" value="1"/>
</dbReference>
<protein>
    <submittedName>
        <fullName evidence="12">Beta-ketoacyl-ACP synthase III</fullName>
        <ecNumber evidence="12">2.3.1.180</ecNumber>
    </submittedName>
</protein>
<keyword evidence="4" id="KW-0444">Lipid biosynthesis</keyword>
<accession>A0A563E1D3</accession>
<gene>
    <name evidence="12" type="primary">fabH</name>
    <name evidence="12" type="ORF">FGL98_10185</name>
</gene>
<dbReference type="PANTHER" id="PTHR34069">
    <property type="entry name" value="3-OXOACYL-[ACYL-CARRIER-PROTEIN] SYNTHASE 3"/>
    <property type="match status" value="1"/>
</dbReference>
<dbReference type="Pfam" id="PF08541">
    <property type="entry name" value="ACP_syn_III_C"/>
    <property type="match status" value="1"/>
</dbReference>
<evidence type="ECO:0000256" key="2">
    <source>
        <dbReference type="ARBA" id="ARBA00008642"/>
    </source>
</evidence>
<dbReference type="AlphaFoldDB" id="A0A563E1D3"/>
<feature type="domain" description="Beta-ketoacyl-[acyl-carrier-protein] synthase III N-terminal" evidence="11">
    <location>
        <begin position="113"/>
        <end position="191"/>
    </location>
</feature>
<dbReference type="InterPro" id="IPR016039">
    <property type="entry name" value="Thiolase-like"/>
</dbReference>
<dbReference type="NCBIfam" id="TIGR00747">
    <property type="entry name" value="fabH"/>
    <property type="match status" value="1"/>
</dbReference>
<evidence type="ECO:0000256" key="5">
    <source>
        <dbReference type="ARBA" id="ARBA00022679"/>
    </source>
</evidence>
<comment type="caution">
    <text evidence="12">The sequence shown here is derived from an EMBL/GenBank/DDBJ whole genome shotgun (WGS) entry which is preliminary data.</text>
</comment>
<comment type="pathway">
    <text evidence="1">Lipid metabolism.</text>
</comment>
<evidence type="ECO:0000313" key="12">
    <source>
        <dbReference type="EMBL" id="TWP36327.1"/>
    </source>
</evidence>
<reference evidence="12 13" key="2">
    <citation type="submission" date="2019-08" db="EMBL/GenBank/DDBJ databases">
        <title>Jejuicoccus antrihumi gen. nov., sp. nov., a new member of the family Dermacoccaceae isolated from a cave.</title>
        <authorList>
            <person name="Schumann P."/>
            <person name="Kim I.S."/>
        </authorList>
    </citation>
    <scope>NUCLEOTIDE SEQUENCE [LARGE SCALE GENOMIC DNA]</scope>
    <source>
        <strain evidence="12 13">C5-26</strain>
    </source>
</reference>
<evidence type="ECO:0000256" key="8">
    <source>
        <dbReference type="ARBA" id="ARBA00023160"/>
    </source>
</evidence>
<dbReference type="Pfam" id="PF08545">
    <property type="entry name" value="ACP_syn_III"/>
    <property type="match status" value="1"/>
</dbReference>
<evidence type="ECO:0000256" key="6">
    <source>
        <dbReference type="ARBA" id="ARBA00022832"/>
    </source>
</evidence>
<keyword evidence="6" id="KW-0276">Fatty acid metabolism</keyword>
<keyword evidence="13" id="KW-1185">Reference proteome</keyword>
<evidence type="ECO:0000259" key="11">
    <source>
        <dbReference type="Pfam" id="PF08545"/>
    </source>
</evidence>
<keyword evidence="7" id="KW-0443">Lipid metabolism</keyword>
<dbReference type="GO" id="GO:0044550">
    <property type="term" value="P:secondary metabolite biosynthetic process"/>
    <property type="evidence" value="ECO:0007669"/>
    <property type="project" value="TreeGrafter"/>
</dbReference>
<comment type="similarity">
    <text evidence="2">Belongs to the thiolase-like superfamily. FabH family.</text>
</comment>
<dbReference type="InterPro" id="IPR013747">
    <property type="entry name" value="ACP_syn_III_C"/>
</dbReference>
<dbReference type="CDD" id="cd00830">
    <property type="entry name" value="KAS_III"/>
    <property type="match status" value="1"/>
</dbReference>
<name>A0A563E1D3_9MICO</name>
<dbReference type="InterPro" id="IPR004655">
    <property type="entry name" value="FabH"/>
</dbReference>
<evidence type="ECO:0000256" key="3">
    <source>
        <dbReference type="ARBA" id="ARBA00022490"/>
    </source>
</evidence>
<dbReference type="InterPro" id="IPR013751">
    <property type="entry name" value="ACP_syn_III_N"/>
</dbReference>
<keyword evidence="9 12" id="KW-0012">Acyltransferase</keyword>
<proteinExistence type="inferred from homology"/>
<evidence type="ECO:0000256" key="7">
    <source>
        <dbReference type="ARBA" id="ARBA00023098"/>
    </source>
</evidence>
<evidence type="ECO:0000259" key="10">
    <source>
        <dbReference type="Pfam" id="PF08541"/>
    </source>
</evidence>
<dbReference type="GO" id="GO:0033818">
    <property type="term" value="F:beta-ketoacyl-acyl-carrier-protein synthase III activity"/>
    <property type="evidence" value="ECO:0007669"/>
    <property type="project" value="UniProtKB-EC"/>
</dbReference>
<dbReference type="OrthoDB" id="9815506at2"/>
<dbReference type="Proteomes" id="UP000320244">
    <property type="component" value="Unassembled WGS sequence"/>
</dbReference>
<dbReference type="Gene3D" id="3.40.47.10">
    <property type="match status" value="1"/>
</dbReference>
<evidence type="ECO:0000256" key="4">
    <source>
        <dbReference type="ARBA" id="ARBA00022516"/>
    </source>
</evidence>
<keyword evidence="8" id="KW-0275">Fatty acid biosynthesis</keyword>
<feature type="domain" description="Beta-ketoacyl-[acyl-carrier-protein] synthase III C-terminal" evidence="10">
    <location>
        <begin position="229"/>
        <end position="318"/>
    </location>
</feature>
<sequence>MAGSGRTLGAALVGVGMAVPQHVVSNAEIAERLGVDEEWISRRTGTKVRHVASPGERLEHLAAGAARSALEDAGLDPVEVDLVLVGTTSAEEMSPHAAPLVAADIGTKGAGAIDVSAACPGFLSCLALGASMIEAGRARTVVAIGADMLSRYLDPDDRGSAMLFGDGAGAVVLTGVDGPTQVESVCLHSDGDGRALIRLDRDERLIRMDGPTVFRYAVRCMTDVTREVLDEVGATTQDVDLFVYHQANTRIIDAVGKRLHLDPAKVVNVIEEYANTSAASLPIALAAARARGRLPDGSRVLLSAFGAGMVWGGAILRWGRPA</sequence>
<dbReference type="RefSeq" id="WP_146316661.1">
    <property type="nucleotide sequence ID" value="NZ_VCQV01000012.1"/>
</dbReference>
<keyword evidence="3" id="KW-0963">Cytoplasm</keyword>
<keyword evidence="5 12" id="KW-0808">Transferase</keyword>
<evidence type="ECO:0000256" key="1">
    <source>
        <dbReference type="ARBA" id="ARBA00005189"/>
    </source>
</evidence>
<evidence type="ECO:0000256" key="9">
    <source>
        <dbReference type="ARBA" id="ARBA00023315"/>
    </source>
</evidence>
<dbReference type="SUPFAM" id="SSF53901">
    <property type="entry name" value="Thiolase-like"/>
    <property type="match status" value="1"/>
</dbReference>
<organism evidence="12 13">
    <name type="scientific">Leekyejoonella antrihumi</name>
    <dbReference type="NCBI Taxonomy" id="1660198"/>
    <lineage>
        <taxon>Bacteria</taxon>
        <taxon>Bacillati</taxon>
        <taxon>Actinomycetota</taxon>
        <taxon>Actinomycetes</taxon>
        <taxon>Micrococcales</taxon>
        <taxon>Dermacoccaceae</taxon>
        <taxon>Leekyejoonella</taxon>
    </lineage>
</organism>
<dbReference type="GO" id="GO:0004315">
    <property type="term" value="F:3-oxoacyl-[acyl-carrier-protein] synthase activity"/>
    <property type="evidence" value="ECO:0007669"/>
    <property type="project" value="InterPro"/>
</dbReference>
<dbReference type="NCBIfam" id="NF006829">
    <property type="entry name" value="PRK09352.1"/>
    <property type="match status" value="1"/>
</dbReference>
<evidence type="ECO:0000313" key="13">
    <source>
        <dbReference type="Proteomes" id="UP000320244"/>
    </source>
</evidence>
<dbReference type="EMBL" id="VCQV01000012">
    <property type="protein sequence ID" value="TWP36327.1"/>
    <property type="molecule type" value="Genomic_DNA"/>
</dbReference>
<dbReference type="EC" id="2.3.1.180" evidence="12"/>
<dbReference type="GO" id="GO:0006633">
    <property type="term" value="P:fatty acid biosynthetic process"/>
    <property type="evidence" value="ECO:0007669"/>
    <property type="project" value="UniProtKB-KW"/>
</dbReference>
<reference evidence="12 13" key="1">
    <citation type="submission" date="2019-05" db="EMBL/GenBank/DDBJ databases">
        <authorList>
            <person name="Lee S.D."/>
        </authorList>
    </citation>
    <scope>NUCLEOTIDE SEQUENCE [LARGE SCALE GENOMIC DNA]</scope>
    <source>
        <strain evidence="12 13">C5-26</strain>
    </source>
</reference>